<gene>
    <name evidence="1" type="ORF">RPERSI_LOCUS36224</name>
</gene>
<feature type="non-terminal residue" evidence="1">
    <location>
        <position position="39"/>
    </location>
</feature>
<evidence type="ECO:0000313" key="2">
    <source>
        <dbReference type="Proteomes" id="UP000789920"/>
    </source>
</evidence>
<dbReference type="Proteomes" id="UP000789920">
    <property type="component" value="Unassembled WGS sequence"/>
</dbReference>
<dbReference type="EMBL" id="CAJVQC010172207">
    <property type="protein sequence ID" value="CAG8850711.1"/>
    <property type="molecule type" value="Genomic_DNA"/>
</dbReference>
<feature type="non-terminal residue" evidence="1">
    <location>
        <position position="1"/>
    </location>
</feature>
<proteinExistence type="predicted"/>
<keyword evidence="2" id="KW-1185">Reference proteome</keyword>
<reference evidence="1" key="1">
    <citation type="submission" date="2021-06" db="EMBL/GenBank/DDBJ databases">
        <authorList>
            <person name="Kallberg Y."/>
            <person name="Tangrot J."/>
            <person name="Rosling A."/>
        </authorList>
    </citation>
    <scope>NUCLEOTIDE SEQUENCE</scope>
    <source>
        <strain evidence="1">MA461A</strain>
    </source>
</reference>
<evidence type="ECO:0000313" key="1">
    <source>
        <dbReference type="EMBL" id="CAG8850711.1"/>
    </source>
</evidence>
<sequence length="39" mass="4366">LVSFEGLKINNGDQLTTMNSEFIASGSEKFLDQLLFKTE</sequence>
<protein>
    <submittedName>
        <fullName evidence="1">1574_t:CDS:1</fullName>
    </submittedName>
</protein>
<comment type="caution">
    <text evidence="1">The sequence shown here is derived from an EMBL/GenBank/DDBJ whole genome shotgun (WGS) entry which is preliminary data.</text>
</comment>
<accession>A0ACA9SWN6</accession>
<organism evidence="1 2">
    <name type="scientific">Racocetra persica</name>
    <dbReference type="NCBI Taxonomy" id="160502"/>
    <lineage>
        <taxon>Eukaryota</taxon>
        <taxon>Fungi</taxon>
        <taxon>Fungi incertae sedis</taxon>
        <taxon>Mucoromycota</taxon>
        <taxon>Glomeromycotina</taxon>
        <taxon>Glomeromycetes</taxon>
        <taxon>Diversisporales</taxon>
        <taxon>Gigasporaceae</taxon>
        <taxon>Racocetra</taxon>
    </lineage>
</organism>
<name>A0ACA9SWN6_9GLOM</name>